<keyword evidence="2" id="KW-1185">Reference proteome</keyword>
<proteinExistence type="predicted"/>
<evidence type="ECO:0000313" key="2">
    <source>
        <dbReference type="Proteomes" id="UP001396334"/>
    </source>
</evidence>
<reference evidence="1 2" key="1">
    <citation type="journal article" date="2024" name="G3 (Bethesda)">
        <title>Genome assembly of Hibiscus sabdariffa L. provides insights into metabolisms of medicinal natural products.</title>
        <authorList>
            <person name="Kim T."/>
        </authorList>
    </citation>
    <scope>NUCLEOTIDE SEQUENCE [LARGE SCALE GENOMIC DNA]</scope>
    <source>
        <strain evidence="1">TK-2024</strain>
        <tissue evidence="1">Old leaves</tissue>
    </source>
</reference>
<evidence type="ECO:0000313" key="1">
    <source>
        <dbReference type="EMBL" id="KAK9020243.1"/>
    </source>
</evidence>
<protein>
    <submittedName>
        <fullName evidence="1">Uncharacterized protein</fullName>
    </submittedName>
</protein>
<dbReference type="EMBL" id="JBBPBN010000017">
    <property type="protein sequence ID" value="KAK9020243.1"/>
    <property type="molecule type" value="Genomic_DNA"/>
</dbReference>
<organism evidence="1 2">
    <name type="scientific">Hibiscus sabdariffa</name>
    <name type="common">roselle</name>
    <dbReference type="NCBI Taxonomy" id="183260"/>
    <lineage>
        <taxon>Eukaryota</taxon>
        <taxon>Viridiplantae</taxon>
        <taxon>Streptophyta</taxon>
        <taxon>Embryophyta</taxon>
        <taxon>Tracheophyta</taxon>
        <taxon>Spermatophyta</taxon>
        <taxon>Magnoliopsida</taxon>
        <taxon>eudicotyledons</taxon>
        <taxon>Gunneridae</taxon>
        <taxon>Pentapetalae</taxon>
        <taxon>rosids</taxon>
        <taxon>malvids</taxon>
        <taxon>Malvales</taxon>
        <taxon>Malvaceae</taxon>
        <taxon>Malvoideae</taxon>
        <taxon>Hibiscus</taxon>
    </lineage>
</organism>
<dbReference type="Proteomes" id="UP001396334">
    <property type="component" value="Unassembled WGS sequence"/>
</dbReference>
<name>A0ABR2S5A5_9ROSI</name>
<gene>
    <name evidence="1" type="ORF">V6N11_054733</name>
</gene>
<accession>A0ABR2S5A5</accession>
<sequence>MLRGLREDSHSGAGQIIQLCQHIRRFVTFAWDPLGFSRPSPGLKCGNGTNLRARVRARCGRIQTLDRFPVI</sequence>
<comment type="caution">
    <text evidence="1">The sequence shown here is derived from an EMBL/GenBank/DDBJ whole genome shotgun (WGS) entry which is preliminary data.</text>
</comment>